<dbReference type="EMBL" id="LN902843">
    <property type="protein sequence ID" value="CUT98672.1"/>
    <property type="molecule type" value="Genomic_DNA"/>
</dbReference>
<dbReference type="Proteomes" id="UP000017246">
    <property type="component" value="Unassembled WGS sequence"/>
</dbReference>
<reference evidence="1" key="2">
    <citation type="submission" date="2015-11" db="EMBL/GenBank/DDBJ databases">
        <authorList>
            <person name="Zhang Y."/>
            <person name="Guo Z."/>
        </authorList>
    </citation>
    <scope>NUCLEOTIDE SEQUENCE</scope>
</reference>
<protein>
    <submittedName>
        <fullName evidence="1">AaceriAFR580Cp</fullName>
    </submittedName>
</protein>
<evidence type="ECO:0000313" key="1">
    <source>
        <dbReference type="EMBL" id="CUT98668.1"/>
    </source>
</evidence>
<evidence type="ECO:0000313" key="2">
    <source>
        <dbReference type="Proteomes" id="UP000017246"/>
    </source>
</evidence>
<organism evidence="1 2">
    <name type="scientific">Echinococcus multilocularis</name>
    <name type="common">Fox tapeworm</name>
    <dbReference type="NCBI Taxonomy" id="6211"/>
    <lineage>
        <taxon>Eukaryota</taxon>
        <taxon>Metazoa</taxon>
        <taxon>Spiralia</taxon>
        <taxon>Lophotrochozoa</taxon>
        <taxon>Platyhelminthes</taxon>
        <taxon>Cestoda</taxon>
        <taxon>Eucestoda</taxon>
        <taxon>Cyclophyllidea</taxon>
        <taxon>Taeniidae</taxon>
        <taxon>Echinococcus</taxon>
    </lineage>
</organism>
<name>A0A0S4MKF9_ECHMU</name>
<reference evidence="1" key="1">
    <citation type="journal article" date="2013" name="Nature">
        <title>The genomes of four tapeworm species reveal adaptations to parasitism.</title>
        <authorList>
            <person name="Tsai I.J."/>
            <person name="Zarowiecki M."/>
            <person name="Holroyd N."/>
            <person name="Garciarrubio A."/>
            <person name="Sanchez-Flores A."/>
            <person name="Brooks K.L."/>
            <person name="Tracey A."/>
            <person name="Bobes R.J."/>
            <person name="Fragoso G."/>
            <person name="Sciutto E."/>
            <person name="Aslett M."/>
            <person name="Beasley H."/>
            <person name="Bennett H.M."/>
            <person name="Cai J."/>
            <person name="Camicia F."/>
            <person name="Clark R."/>
            <person name="Cucher M."/>
            <person name="De Silva N."/>
            <person name="Day T.A."/>
            <person name="Deplazes P."/>
            <person name="Estrada K."/>
            <person name="Fernandez C."/>
            <person name="Holland P.W."/>
            <person name="Hou J."/>
            <person name="Hu S."/>
            <person name="Huckvale T."/>
            <person name="Hung S.S."/>
            <person name="Kamenetzky L."/>
            <person name="Keane J.A."/>
            <person name="Kiss F."/>
            <person name="Koziol U."/>
            <person name="Lambert O."/>
            <person name="Liu K."/>
            <person name="Luo X."/>
            <person name="Luo Y."/>
            <person name="Macchiaroli N."/>
            <person name="Nichol S."/>
            <person name="Paps J."/>
            <person name="Parkinson J."/>
            <person name="Pouchkina-Stantcheva N."/>
            <person name="Riddiford N."/>
            <person name="Rosenzvit M."/>
            <person name="Salinas G."/>
            <person name="Wasmuth J.D."/>
            <person name="Zamanian M."/>
            <person name="Zheng Y."/>
            <person name="Cai X."/>
            <person name="Soberon X."/>
            <person name="Olson P.D."/>
            <person name="Laclette J.P."/>
            <person name="Brehm K."/>
            <person name="Berriman M."/>
            <person name="Garciarrubio A."/>
            <person name="Bobes R.J."/>
            <person name="Fragoso G."/>
            <person name="Sanchez-Flores A."/>
            <person name="Estrada K."/>
            <person name="Cevallos M.A."/>
            <person name="Morett E."/>
            <person name="Gonzalez V."/>
            <person name="Portillo T."/>
            <person name="Ochoa-Leyva A."/>
            <person name="Jose M.V."/>
            <person name="Sciutto E."/>
            <person name="Landa A."/>
            <person name="Jimenez L."/>
            <person name="Valdes V."/>
            <person name="Carrero J.C."/>
            <person name="Larralde C."/>
            <person name="Morales-Montor J."/>
            <person name="Limon-Lason J."/>
            <person name="Soberon X."/>
            <person name="Laclette J.P."/>
        </authorList>
    </citation>
    <scope>NUCLEOTIDE SEQUENCE [LARGE SCALE GENOMIC DNA]</scope>
</reference>
<accession>A0A0S4MKF9</accession>
<sequence length="208" mass="24121">MGKEADLTQVDALLTYNIMLCKYIWSRTLITWRVSACTYPRSSFTLTAGPSCIRRPERSNHRTAPRRAVICFAEFQQFQRTPFAKMNFTIATASMIYILSADSLGIEPMHHIAHSSLFSAVEFDIHLNTFSTCVSKLRSDYEKMEGSLTREESMRKLRAYWLVNCSLRLVEGKEEELLPRFHLPDIRDVVNQRREVVYGVYVRSCSFE</sequence>
<dbReference type="AlphaFoldDB" id="A0A0S4MKF9"/>
<proteinExistence type="predicted"/>
<dbReference type="EMBL" id="LN902843">
    <property type="protein sequence ID" value="CUT98668.1"/>
    <property type="molecule type" value="Genomic_DNA"/>
</dbReference>
<keyword evidence="2" id="KW-1185">Reference proteome</keyword>